<feature type="region of interest" description="Disordered" evidence="1">
    <location>
        <begin position="63"/>
        <end position="117"/>
    </location>
</feature>
<name>A0A7Z0BJ85_9ACTN</name>
<organism evidence="3 4">
    <name type="scientific">Nocardiopsis sinuspersici</name>
    <dbReference type="NCBI Taxonomy" id="501010"/>
    <lineage>
        <taxon>Bacteria</taxon>
        <taxon>Bacillati</taxon>
        <taxon>Actinomycetota</taxon>
        <taxon>Actinomycetes</taxon>
        <taxon>Streptosporangiales</taxon>
        <taxon>Nocardiopsidaceae</taxon>
        <taxon>Nocardiopsis</taxon>
    </lineage>
</organism>
<evidence type="ECO:0000259" key="2">
    <source>
        <dbReference type="Pfam" id="PF08044"/>
    </source>
</evidence>
<dbReference type="AlphaFoldDB" id="A0A7Z0BJ85"/>
<dbReference type="EMBL" id="JACCHL010000001">
    <property type="protein sequence ID" value="NYH51152.1"/>
    <property type="molecule type" value="Genomic_DNA"/>
</dbReference>
<dbReference type="Pfam" id="PF08044">
    <property type="entry name" value="DUF1707"/>
    <property type="match status" value="1"/>
</dbReference>
<evidence type="ECO:0000313" key="4">
    <source>
        <dbReference type="Proteomes" id="UP000584931"/>
    </source>
</evidence>
<reference evidence="3 4" key="1">
    <citation type="submission" date="2020-07" db="EMBL/GenBank/DDBJ databases">
        <title>Sequencing the genomes of 1000 actinobacteria strains.</title>
        <authorList>
            <person name="Klenk H.-P."/>
        </authorList>
    </citation>
    <scope>NUCLEOTIDE SEQUENCE [LARGE SCALE GENOMIC DNA]</scope>
    <source>
        <strain evidence="3 4">DSM 45278</strain>
    </source>
</reference>
<evidence type="ECO:0000256" key="1">
    <source>
        <dbReference type="SAM" id="MobiDB-lite"/>
    </source>
</evidence>
<sequence length="189" mass="21036">MEDERLPLNRMRASDAERDLTVEHLTTAFVEGRLDHEEYDQRVGLALGAVLLGELRSLTADLPVPGPSVHGPPSGPGPARSGPSDRRYPRHGPRPETARTDPGFQRDPRPRCRHEPPAEGDLSVLSVPWREWGDEWRWWLGVAVLLTSVWGVVSLLDGELVPYWPLVPLGIWASVLLASAIWPSEEEPP</sequence>
<feature type="domain" description="DUF1707" evidence="2">
    <location>
        <begin position="11"/>
        <end position="63"/>
    </location>
</feature>
<dbReference type="Proteomes" id="UP000584931">
    <property type="component" value="Unassembled WGS sequence"/>
</dbReference>
<gene>
    <name evidence="3" type="ORF">HNR06_000741</name>
</gene>
<dbReference type="RefSeq" id="WP_179809163.1">
    <property type="nucleotide sequence ID" value="NZ_JACCHL010000001.1"/>
</dbReference>
<evidence type="ECO:0000313" key="3">
    <source>
        <dbReference type="EMBL" id="NYH51152.1"/>
    </source>
</evidence>
<accession>A0A7Z0BJ85</accession>
<protein>
    <recommendedName>
        <fullName evidence="2">DUF1707 domain-containing protein</fullName>
    </recommendedName>
</protein>
<feature type="compositionally biased region" description="Low complexity" evidence="1">
    <location>
        <begin position="67"/>
        <end position="82"/>
    </location>
</feature>
<proteinExistence type="predicted"/>
<comment type="caution">
    <text evidence="3">The sequence shown here is derived from an EMBL/GenBank/DDBJ whole genome shotgun (WGS) entry which is preliminary data.</text>
</comment>
<dbReference type="InterPro" id="IPR012551">
    <property type="entry name" value="DUF1707_SHOCT-like"/>
</dbReference>
<feature type="compositionally biased region" description="Basic and acidic residues" evidence="1">
    <location>
        <begin position="83"/>
        <end position="117"/>
    </location>
</feature>